<comment type="caution">
    <text evidence="1">The sequence shown here is derived from an EMBL/GenBank/DDBJ whole genome shotgun (WGS) entry which is preliminary data.</text>
</comment>
<accession>A0AA36GX11</accession>
<protein>
    <submittedName>
        <fullName evidence="1">Uncharacterized protein</fullName>
    </submittedName>
</protein>
<dbReference type="EMBL" id="CATQJL010000223">
    <property type="protein sequence ID" value="CAJ0599920.1"/>
    <property type="molecule type" value="Genomic_DNA"/>
</dbReference>
<gene>
    <name evidence="1" type="ORF">CYNAS_LOCUS11903</name>
</gene>
<evidence type="ECO:0000313" key="2">
    <source>
        <dbReference type="Proteomes" id="UP001176961"/>
    </source>
</evidence>
<sequence length="163" mass="18597">MFNFAELLPLTASRDLALNVLLVCSAQRCPFSDALKNHVNKVLGFKKPRIAVVSDCQMAKKVHVKYLEKPRLDSDSNLFVSVLKLKVTKKESYLHKLAFNIYGSLTNAVEAFDRDPLNEKRKGKVFIGCSYKKLRNHLVLTACRMSRNFTTELVRHGSKLRLE</sequence>
<dbReference type="AlphaFoldDB" id="A0AA36GX11"/>
<name>A0AA36GX11_CYLNA</name>
<proteinExistence type="predicted"/>
<reference evidence="1" key="1">
    <citation type="submission" date="2023-07" db="EMBL/GenBank/DDBJ databases">
        <authorList>
            <consortium name="CYATHOMIX"/>
        </authorList>
    </citation>
    <scope>NUCLEOTIDE SEQUENCE</scope>
    <source>
        <strain evidence="1">N/A</strain>
    </source>
</reference>
<keyword evidence="2" id="KW-1185">Reference proteome</keyword>
<dbReference type="Proteomes" id="UP001176961">
    <property type="component" value="Unassembled WGS sequence"/>
</dbReference>
<evidence type="ECO:0000313" key="1">
    <source>
        <dbReference type="EMBL" id="CAJ0599920.1"/>
    </source>
</evidence>
<organism evidence="1 2">
    <name type="scientific">Cylicocyclus nassatus</name>
    <name type="common">Nematode worm</name>
    <dbReference type="NCBI Taxonomy" id="53992"/>
    <lineage>
        <taxon>Eukaryota</taxon>
        <taxon>Metazoa</taxon>
        <taxon>Ecdysozoa</taxon>
        <taxon>Nematoda</taxon>
        <taxon>Chromadorea</taxon>
        <taxon>Rhabditida</taxon>
        <taxon>Rhabditina</taxon>
        <taxon>Rhabditomorpha</taxon>
        <taxon>Strongyloidea</taxon>
        <taxon>Strongylidae</taxon>
        <taxon>Cylicocyclus</taxon>
    </lineage>
</organism>